<dbReference type="InterPro" id="IPR046623">
    <property type="entry name" value="DUF6536"/>
</dbReference>
<evidence type="ECO:0000256" key="1">
    <source>
        <dbReference type="SAM" id="MobiDB-lite"/>
    </source>
</evidence>
<feature type="transmembrane region" description="Helical" evidence="2">
    <location>
        <begin position="539"/>
        <end position="561"/>
    </location>
</feature>
<feature type="transmembrane region" description="Helical" evidence="2">
    <location>
        <begin position="21"/>
        <end position="43"/>
    </location>
</feature>
<evidence type="ECO:0000256" key="2">
    <source>
        <dbReference type="SAM" id="Phobius"/>
    </source>
</evidence>
<protein>
    <recommendedName>
        <fullName evidence="3">DUF6536 domain-containing protein</fullName>
    </recommendedName>
</protein>
<dbReference type="STRING" id="5466.A0A4R8PRH0"/>
<proteinExistence type="predicted"/>
<reference evidence="4 5" key="1">
    <citation type="submission" date="2018-12" db="EMBL/GenBank/DDBJ databases">
        <title>Genome sequence and assembly of Colletotrichum trifolii.</title>
        <authorList>
            <person name="Gan P."/>
            <person name="Shirasu K."/>
        </authorList>
    </citation>
    <scope>NUCLEOTIDE SEQUENCE [LARGE SCALE GENOMIC DNA]</scope>
    <source>
        <strain evidence="4 5">543-2</strain>
    </source>
</reference>
<gene>
    <name evidence="4" type="ORF">CTRI78_v012071</name>
</gene>
<name>A0A4R8PRH0_COLTR</name>
<feature type="transmembrane region" description="Helical" evidence="2">
    <location>
        <begin position="128"/>
        <end position="145"/>
    </location>
</feature>
<feature type="transmembrane region" description="Helical" evidence="2">
    <location>
        <begin position="69"/>
        <end position="89"/>
    </location>
</feature>
<accession>A0A4R8PRH0</accession>
<dbReference type="EMBL" id="RYZW01001719">
    <property type="protein sequence ID" value="TDZ28271.1"/>
    <property type="molecule type" value="Genomic_DNA"/>
</dbReference>
<feature type="transmembrane region" description="Helical" evidence="2">
    <location>
        <begin position="662"/>
        <end position="682"/>
    </location>
</feature>
<dbReference type="Pfam" id="PF20163">
    <property type="entry name" value="DUF6536"/>
    <property type="match status" value="1"/>
</dbReference>
<evidence type="ECO:0000313" key="5">
    <source>
        <dbReference type="Proteomes" id="UP000295703"/>
    </source>
</evidence>
<evidence type="ECO:0000313" key="4">
    <source>
        <dbReference type="EMBL" id="TDZ28271.1"/>
    </source>
</evidence>
<feature type="transmembrane region" description="Helical" evidence="2">
    <location>
        <begin position="488"/>
        <end position="519"/>
    </location>
</feature>
<feature type="region of interest" description="Disordered" evidence="1">
    <location>
        <begin position="742"/>
        <end position="761"/>
    </location>
</feature>
<sequence length="820" mass="89405">MPSMLSKAAWVPSGWRRAAAVNVLLMTVALAVLIGVLCVAISATGDVARAWEFYRADCGSGSLSVLNTLLHLLLNALSTVVLASSSFFMQVLNSPSRREVDATHARGDWLDIGIPSWRNAFRLSRFKLVAWLLLLLTSVPIHMVFNSSVFLVDALMGDYHVTIAAEPFVSSGGGEAFLPGASLATGDLDMVSYGTAPPRHEEYLSGTSRGLARNVSQAAAGASRFKRLEASACREMYSSDSCAGLRDYRNVVLVVDGQGWTRADVWNLSASASRLWDPIVPEQRTNTLWQSAQCDMSGQIYQGTTPICYSTCTMLLKSYSHDPWLLDLYGEYHDESPRLISWNASLYSAGGDPPTFGFRYDSPALQKQADHAVLEVLYCLAEDRNPTCAVAVSKTLLMAVIVSVALKVMTCVLVIWVLGSDEPLVTPGDAVSSFLSCPDDNRETGLTTQDAVRKSGSKKIKAEGYRRLGPTRWAHQRYRLASAVPRKVWILTTCILSFGIALALSFFIVQMLAGISLRWMKLTASDAGNMLNPIPGDNAFIVSVIVANSPQLYLSFWYLAYNSLITRLEMSREWASFSLGFCALRVTRPRGEQKSTYRLQLRYKYSITLLLVSIVLHWLLSNALFIIVTRGTYHEPDLGSGYLSDRVNLADDATVAMGTSSLPLLLLVILGLATVLVPVVLARRPLPGYMPIVGSNSAALQAASRPSPLAKLPAAAAVVAAGARSVDTAATALEMKDLLIPPSSSSSPRASLSSSSASATPDHRNLAFGLLKWGEVEMPEEWHRRVGDDWAEQTTERIKHPSFGTVLDQPQPPREGHWYA</sequence>
<feature type="domain" description="DUF6536" evidence="3">
    <location>
        <begin position="15"/>
        <end position="169"/>
    </location>
</feature>
<dbReference type="PANTHER" id="PTHR35395">
    <property type="entry name" value="DUF6536 DOMAIN-CONTAINING PROTEIN"/>
    <property type="match status" value="1"/>
</dbReference>
<feature type="region of interest" description="Disordered" evidence="1">
    <location>
        <begin position="795"/>
        <end position="820"/>
    </location>
</feature>
<dbReference type="Proteomes" id="UP000295703">
    <property type="component" value="Unassembled WGS sequence"/>
</dbReference>
<keyword evidence="2" id="KW-0812">Transmembrane</keyword>
<comment type="caution">
    <text evidence="4">The sequence shown here is derived from an EMBL/GenBank/DDBJ whole genome shotgun (WGS) entry which is preliminary data.</text>
</comment>
<feature type="transmembrane region" description="Helical" evidence="2">
    <location>
        <begin position="607"/>
        <end position="628"/>
    </location>
</feature>
<dbReference type="AlphaFoldDB" id="A0A4R8PRH0"/>
<organism evidence="4 5">
    <name type="scientific">Colletotrichum trifolii</name>
    <dbReference type="NCBI Taxonomy" id="5466"/>
    <lineage>
        <taxon>Eukaryota</taxon>
        <taxon>Fungi</taxon>
        <taxon>Dikarya</taxon>
        <taxon>Ascomycota</taxon>
        <taxon>Pezizomycotina</taxon>
        <taxon>Sordariomycetes</taxon>
        <taxon>Hypocreomycetidae</taxon>
        <taxon>Glomerellales</taxon>
        <taxon>Glomerellaceae</taxon>
        <taxon>Colletotrichum</taxon>
        <taxon>Colletotrichum orbiculare species complex</taxon>
    </lineage>
</organism>
<keyword evidence="2" id="KW-1133">Transmembrane helix</keyword>
<feature type="compositionally biased region" description="Low complexity" evidence="1">
    <location>
        <begin position="742"/>
        <end position="759"/>
    </location>
</feature>
<feature type="transmembrane region" description="Helical" evidence="2">
    <location>
        <begin position="396"/>
        <end position="418"/>
    </location>
</feature>
<keyword evidence="2" id="KW-0472">Membrane</keyword>
<evidence type="ECO:0000259" key="3">
    <source>
        <dbReference type="Pfam" id="PF20163"/>
    </source>
</evidence>
<keyword evidence="5" id="KW-1185">Reference proteome</keyword>
<dbReference type="PANTHER" id="PTHR35395:SF1">
    <property type="entry name" value="DUF6536 DOMAIN-CONTAINING PROTEIN"/>
    <property type="match status" value="1"/>
</dbReference>